<dbReference type="GO" id="GO:0016987">
    <property type="term" value="F:sigma factor activity"/>
    <property type="evidence" value="ECO:0007669"/>
    <property type="project" value="UniProtKB-KW"/>
</dbReference>
<keyword evidence="5 6" id="KW-0804">Transcription</keyword>
<dbReference type="InterPro" id="IPR007627">
    <property type="entry name" value="RNA_pol_sigma70_r2"/>
</dbReference>
<dbReference type="EMBL" id="CP119311">
    <property type="protein sequence ID" value="WEK35679.1"/>
    <property type="molecule type" value="Genomic_DNA"/>
</dbReference>
<dbReference type="AlphaFoldDB" id="A0AAJ5WQY1"/>
<dbReference type="Gene3D" id="1.10.1740.10">
    <property type="match status" value="1"/>
</dbReference>
<keyword evidence="3 6" id="KW-0731">Sigma factor</keyword>
<name>A0AAJ5WQY1_9BACT</name>
<dbReference type="PROSITE" id="PS01063">
    <property type="entry name" value="SIGMA70_ECF"/>
    <property type="match status" value="1"/>
</dbReference>
<feature type="domain" description="RNA polymerase sigma factor 70 region 4 type 2" evidence="8">
    <location>
        <begin position="122"/>
        <end position="173"/>
    </location>
</feature>
<evidence type="ECO:0000256" key="1">
    <source>
        <dbReference type="ARBA" id="ARBA00010641"/>
    </source>
</evidence>
<dbReference type="InterPro" id="IPR036388">
    <property type="entry name" value="WH-like_DNA-bd_sf"/>
</dbReference>
<evidence type="ECO:0000256" key="3">
    <source>
        <dbReference type="ARBA" id="ARBA00023082"/>
    </source>
</evidence>
<comment type="similarity">
    <text evidence="1 6">Belongs to the sigma-70 factor family. ECF subfamily.</text>
</comment>
<dbReference type="InterPro" id="IPR013324">
    <property type="entry name" value="RNA_pol_sigma_r3/r4-like"/>
</dbReference>
<organism evidence="9 10">
    <name type="scientific">Candidatus Pseudobacter hemicellulosilyticus</name>
    <dbReference type="NCBI Taxonomy" id="3121375"/>
    <lineage>
        <taxon>Bacteria</taxon>
        <taxon>Pseudomonadati</taxon>
        <taxon>Bacteroidota</taxon>
        <taxon>Chitinophagia</taxon>
        <taxon>Chitinophagales</taxon>
        <taxon>Chitinophagaceae</taxon>
        <taxon>Pseudobacter</taxon>
    </lineage>
</organism>
<protein>
    <recommendedName>
        <fullName evidence="6">RNA polymerase sigma factor</fullName>
    </recommendedName>
</protein>
<dbReference type="PANTHER" id="PTHR43133:SF46">
    <property type="entry name" value="RNA POLYMERASE SIGMA-70 FACTOR ECF SUBFAMILY"/>
    <property type="match status" value="1"/>
</dbReference>
<proteinExistence type="inferred from homology"/>
<evidence type="ECO:0000313" key="10">
    <source>
        <dbReference type="Proteomes" id="UP001220610"/>
    </source>
</evidence>
<evidence type="ECO:0000259" key="7">
    <source>
        <dbReference type="Pfam" id="PF04542"/>
    </source>
</evidence>
<evidence type="ECO:0000313" key="9">
    <source>
        <dbReference type="EMBL" id="WEK35679.1"/>
    </source>
</evidence>
<dbReference type="SUPFAM" id="SSF88946">
    <property type="entry name" value="Sigma2 domain of RNA polymerase sigma factors"/>
    <property type="match status" value="1"/>
</dbReference>
<sequence length="199" mass="22898">MPATPLHNEQQLILQVAEGDEEAFASLFHHYTAQLHPHVAALVKSDSIAEEVVQETFLRVWLNRDQLPGIEYPRSWIFSIASNLCFNFFRSQLREERRIRVVAGAGVPEPDVLEETERKEVREAIREAVHQLSGQRRLIWQLHREQGLKQAEIARQLGISLSTVKNTIAQSMELIRQHLRGKGFWIPLCLIQAIARNLL</sequence>
<gene>
    <name evidence="9" type="ORF">P0Y53_24600</name>
</gene>
<feature type="domain" description="RNA polymerase sigma-70 region 2" evidence="7">
    <location>
        <begin position="27"/>
        <end position="94"/>
    </location>
</feature>
<dbReference type="InterPro" id="IPR013249">
    <property type="entry name" value="RNA_pol_sigma70_r4_t2"/>
</dbReference>
<dbReference type="PANTHER" id="PTHR43133">
    <property type="entry name" value="RNA POLYMERASE ECF-TYPE SIGMA FACTO"/>
    <property type="match status" value="1"/>
</dbReference>
<evidence type="ECO:0000256" key="4">
    <source>
        <dbReference type="ARBA" id="ARBA00023125"/>
    </source>
</evidence>
<dbReference type="Pfam" id="PF08281">
    <property type="entry name" value="Sigma70_r4_2"/>
    <property type="match status" value="1"/>
</dbReference>
<evidence type="ECO:0000256" key="5">
    <source>
        <dbReference type="ARBA" id="ARBA00023163"/>
    </source>
</evidence>
<accession>A0AAJ5WQY1</accession>
<dbReference type="GO" id="GO:0003677">
    <property type="term" value="F:DNA binding"/>
    <property type="evidence" value="ECO:0007669"/>
    <property type="project" value="UniProtKB-KW"/>
</dbReference>
<reference evidence="9" key="1">
    <citation type="submission" date="2023-03" db="EMBL/GenBank/DDBJ databases">
        <title>Andean soil-derived lignocellulolytic bacterial consortium as a source of novel taxa and putative plastic-active enzymes.</title>
        <authorList>
            <person name="Diaz-Garcia L."/>
            <person name="Chuvochina M."/>
            <person name="Feuerriegel G."/>
            <person name="Bunk B."/>
            <person name="Sproer C."/>
            <person name="Streit W.R."/>
            <person name="Rodriguez L.M."/>
            <person name="Overmann J."/>
            <person name="Jimenez D.J."/>
        </authorList>
    </citation>
    <scope>NUCLEOTIDE SEQUENCE</scope>
    <source>
        <strain evidence="9">MAG 7</strain>
    </source>
</reference>
<keyword evidence="4 6" id="KW-0238">DNA-binding</keyword>
<dbReference type="Gene3D" id="1.10.10.10">
    <property type="entry name" value="Winged helix-like DNA-binding domain superfamily/Winged helix DNA-binding domain"/>
    <property type="match status" value="1"/>
</dbReference>
<dbReference type="GO" id="GO:0006352">
    <property type="term" value="P:DNA-templated transcription initiation"/>
    <property type="evidence" value="ECO:0007669"/>
    <property type="project" value="InterPro"/>
</dbReference>
<dbReference type="InterPro" id="IPR013325">
    <property type="entry name" value="RNA_pol_sigma_r2"/>
</dbReference>
<evidence type="ECO:0000256" key="2">
    <source>
        <dbReference type="ARBA" id="ARBA00023015"/>
    </source>
</evidence>
<keyword evidence="2 6" id="KW-0805">Transcription regulation</keyword>
<dbReference type="Pfam" id="PF04542">
    <property type="entry name" value="Sigma70_r2"/>
    <property type="match status" value="1"/>
</dbReference>
<dbReference type="InterPro" id="IPR000838">
    <property type="entry name" value="RNA_pol_sigma70_ECF_CS"/>
</dbReference>
<dbReference type="Proteomes" id="UP001220610">
    <property type="component" value="Chromosome"/>
</dbReference>
<dbReference type="SUPFAM" id="SSF88659">
    <property type="entry name" value="Sigma3 and sigma4 domains of RNA polymerase sigma factors"/>
    <property type="match status" value="1"/>
</dbReference>
<evidence type="ECO:0000259" key="8">
    <source>
        <dbReference type="Pfam" id="PF08281"/>
    </source>
</evidence>
<dbReference type="NCBIfam" id="TIGR02937">
    <property type="entry name" value="sigma70-ECF"/>
    <property type="match status" value="1"/>
</dbReference>
<dbReference type="InterPro" id="IPR039425">
    <property type="entry name" value="RNA_pol_sigma-70-like"/>
</dbReference>
<evidence type="ECO:0000256" key="6">
    <source>
        <dbReference type="RuleBase" id="RU000716"/>
    </source>
</evidence>
<dbReference type="InterPro" id="IPR014284">
    <property type="entry name" value="RNA_pol_sigma-70_dom"/>
</dbReference>